<keyword evidence="1" id="KW-0812">Transmembrane</keyword>
<gene>
    <name evidence="2" type="ORF">WJX74_004680</name>
</gene>
<organism evidence="2 3">
    <name type="scientific">Apatococcus lobatus</name>
    <dbReference type="NCBI Taxonomy" id="904363"/>
    <lineage>
        <taxon>Eukaryota</taxon>
        <taxon>Viridiplantae</taxon>
        <taxon>Chlorophyta</taxon>
        <taxon>core chlorophytes</taxon>
        <taxon>Trebouxiophyceae</taxon>
        <taxon>Chlorellales</taxon>
        <taxon>Chlorellaceae</taxon>
        <taxon>Apatococcus</taxon>
    </lineage>
</organism>
<dbReference type="Proteomes" id="UP001438707">
    <property type="component" value="Unassembled WGS sequence"/>
</dbReference>
<keyword evidence="1" id="KW-0472">Membrane</keyword>
<proteinExistence type="predicted"/>
<keyword evidence="3" id="KW-1185">Reference proteome</keyword>
<comment type="caution">
    <text evidence="2">The sequence shown here is derived from an EMBL/GenBank/DDBJ whole genome shotgun (WGS) entry which is preliminary data.</text>
</comment>
<feature type="transmembrane region" description="Helical" evidence="1">
    <location>
        <begin position="20"/>
        <end position="37"/>
    </location>
</feature>
<feature type="transmembrane region" description="Helical" evidence="1">
    <location>
        <begin position="58"/>
        <end position="80"/>
    </location>
</feature>
<evidence type="ECO:0000256" key="1">
    <source>
        <dbReference type="SAM" id="Phobius"/>
    </source>
</evidence>
<keyword evidence="1" id="KW-1133">Transmembrane helix</keyword>
<dbReference type="EMBL" id="JALJOS010000009">
    <property type="protein sequence ID" value="KAK9834563.1"/>
    <property type="molecule type" value="Genomic_DNA"/>
</dbReference>
<protein>
    <submittedName>
        <fullName evidence="2">Uncharacterized protein</fullName>
    </submittedName>
</protein>
<name>A0AAW1RLJ3_9CHLO</name>
<dbReference type="AlphaFoldDB" id="A0AAW1RLJ3"/>
<evidence type="ECO:0000313" key="2">
    <source>
        <dbReference type="EMBL" id="KAK9834563.1"/>
    </source>
</evidence>
<reference evidence="2 3" key="1">
    <citation type="journal article" date="2024" name="Nat. Commun.">
        <title>Phylogenomics reveals the evolutionary origins of lichenization in chlorophyte algae.</title>
        <authorList>
            <person name="Puginier C."/>
            <person name="Libourel C."/>
            <person name="Otte J."/>
            <person name="Skaloud P."/>
            <person name="Haon M."/>
            <person name="Grisel S."/>
            <person name="Petersen M."/>
            <person name="Berrin J.G."/>
            <person name="Delaux P.M."/>
            <person name="Dal Grande F."/>
            <person name="Keller J."/>
        </authorList>
    </citation>
    <scope>NUCLEOTIDE SEQUENCE [LARGE SCALE GENOMIC DNA]</scope>
    <source>
        <strain evidence="2 3">SAG 2145</strain>
    </source>
</reference>
<sequence>MAATQVAGAGLGSWTRVSPSVGACMFLGPLYFAAWRLNLRVKQSYQGYVTPEIKRRSIWPGLAYAFMCFFEVAYIIWAHLQVFNLQGPVHHFLGKLFGHKWLFVASILGHGIGFIKYKLLPAKAQASWVSNAWELSVSSLHFTLITFALEACSAGVSWACKPCQSHNLAFAAYAAKPQVVSDARWSWGGLIYIMTWLRLFTIWYGEKQAAALFAKQRWEQQDPEMDGVDLPKSGGTPLNSLQLSLLKPWTGAPMSSWGATSSNLPICNPHSHNPLDKTKSLQQDANATPLAETEATKSAEHQGPLMCKACQGHLRLNPVQTANTSVNEKGLTLESSCNFLRGTNNKWFFTNSQHVSSKQLGAASLAGGIRICCHQSVHPATDGQICIQLQDLQASWEPIPYKNDLVYLSRVEFSLSAACRQPGQPGAPAEAKQLDLCICLDPKDEGTSRQRAQRSLCTISAMAPQDHVLKDFKCGWESGPEVGAGVDNVNVNMGGVHVKENVSRTPAARRSDKLTLSVISADGPRLRRNVPSANFSMELDLFAHAYTSRQHAARNLGMSQLEHEHGILIKGQSTSQASRFNAAAS</sequence>
<accession>A0AAW1RLJ3</accession>
<evidence type="ECO:0000313" key="3">
    <source>
        <dbReference type="Proteomes" id="UP001438707"/>
    </source>
</evidence>